<feature type="compositionally biased region" description="Basic and acidic residues" evidence="1">
    <location>
        <begin position="154"/>
        <end position="167"/>
    </location>
</feature>
<dbReference type="SMART" id="SM00333">
    <property type="entry name" value="TUDOR"/>
    <property type="match status" value="1"/>
</dbReference>
<dbReference type="PROSITE" id="PS50304">
    <property type="entry name" value="TUDOR"/>
    <property type="match status" value="1"/>
</dbReference>
<proteinExistence type="predicted"/>
<protein>
    <recommendedName>
        <fullName evidence="2">Tudor domain-containing protein</fullName>
    </recommendedName>
</protein>
<dbReference type="SUPFAM" id="SSF63748">
    <property type="entry name" value="Tudor/PWWP/MBT"/>
    <property type="match status" value="1"/>
</dbReference>
<dbReference type="Proteomes" id="UP001274830">
    <property type="component" value="Unassembled WGS sequence"/>
</dbReference>
<feature type="compositionally biased region" description="Gly residues" evidence="1">
    <location>
        <begin position="310"/>
        <end position="321"/>
    </location>
</feature>
<dbReference type="EMBL" id="JAUTXT010000022">
    <property type="protein sequence ID" value="KAK3673980.1"/>
    <property type="molecule type" value="Genomic_DNA"/>
</dbReference>
<feature type="region of interest" description="Disordered" evidence="1">
    <location>
        <begin position="51"/>
        <end position="110"/>
    </location>
</feature>
<evidence type="ECO:0000256" key="1">
    <source>
        <dbReference type="SAM" id="MobiDB-lite"/>
    </source>
</evidence>
<evidence type="ECO:0000313" key="4">
    <source>
        <dbReference type="Proteomes" id="UP001274830"/>
    </source>
</evidence>
<feature type="domain" description="Tudor" evidence="2">
    <location>
        <begin position="109"/>
        <end position="171"/>
    </location>
</feature>
<evidence type="ECO:0000313" key="3">
    <source>
        <dbReference type="EMBL" id="KAK3673980.1"/>
    </source>
</evidence>
<organism evidence="3 4">
    <name type="scientific">Recurvomyces mirabilis</name>
    <dbReference type="NCBI Taxonomy" id="574656"/>
    <lineage>
        <taxon>Eukaryota</taxon>
        <taxon>Fungi</taxon>
        <taxon>Dikarya</taxon>
        <taxon>Ascomycota</taxon>
        <taxon>Pezizomycotina</taxon>
        <taxon>Dothideomycetes</taxon>
        <taxon>Dothideomycetidae</taxon>
        <taxon>Mycosphaerellales</taxon>
        <taxon>Teratosphaeriaceae</taxon>
        <taxon>Recurvomyces</taxon>
    </lineage>
</organism>
<feature type="compositionally biased region" description="Pro residues" evidence="1">
    <location>
        <begin position="63"/>
        <end position="79"/>
    </location>
</feature>
<dbReference type="Gene3D" id="2.30.30.140">
    <property type="match status" value="1"/>
</dbReference>
<evidence type="ECO:0000259" key="2">
    <source>
        <dbReference type="PROSITE" id="PS50304"/>
    </source>
</evidence>
<dbReference type="AlphaFoldDB" id="A0AAE0WLM7"/>
<feature type="compositionally biased region" description="Low complexity" evidence="1">
    <location>
        <begin position="187"/>
        <end position="196"/>
    </location>
</feature>
<comment type="caution">
    <text evidence="3">The sequence shown here is derived from an EMBL/GenBank/DDBJ whole genome shotgun (WGS) entry which is preliminary data.</text>
</comment>
<reference evidence="3" key="1">
    <citation type="submission" date="2023-07" db="EMBL/GenBank/DDBJ databases">
        <title>Black Yeasts Isolated from many extreme environments.</title>
        <authorList>
            <person name="Coleine C."/>
            <person name="Stajich J.E."/>
            <person name="Selbmann L."/>
        </authorList>
    </citation>
    <scope>NUCLEOTIDE SEQUENCE</scope>
    <source>
        <strain evidence="3">CCFEE 5485</strain>
    </source>
</reference>
<feature type="region of interest" description="Disordered" evidence="1">
    <location>
        <begin position="150"/>
        <end position="321"/>
    </location>
</feature>
<gene>
    <name evidence="3" type="ORF">LTR78_006182</name>
</gene>
<feature type="compositionally biased region" description="Polar residues" evidence="1">
    <location>
        <begin position="208"/>
        <end position="217"/>
    </location>
</feature>
<name>A0AAE0WLM7_9PEZI</name>
<keyword evidence="4" id="KW-1185">Reference proteome</keyword>
<dbReference type="InterPro" id="IPR002999">
    <property type="entry name" value="Tudor"/>
</dbReference>
<accession>A0AAE0WLM7</accession>
<sequence>MSNLAALQAELAEYEDGLKATKEYLTLEPNDQDSVDLIPVLNEQIATVKAQISEAKAKQNASAPPPPPPEDDVPPPPPKYDMSKHPKFRKQSPDAAPPPPSEDSYAQQTFDVKDTVMAKFSEDKQWYQASIISKTGSSSDPLYTVTFKGYNNTETKRKHEIRPLHNESKKRKADGPPAASVPPTPVSPKAASTPTADSGYVISAAPSVDTNLVQQQAQKREPSKVSDGPTRMAPEPKKLKGQKQLQKNQSNWQNWAQSGPKKTFGSTGGAGGSKKKESMFRTPDLPGAKVGFTGSGKPMQKDQARAKWNYGGGGPPAGEDD</sequence>